<reference evidence="5" key="1">
    <citation type="submission" date="2018-06" db="EMBL/GenBank/DDBJ databases">
        <title>Aestuariibacter litoralis strain KCTC 52945T.</title>
        <authorList>
            <person name="Li X."/>
            <person name="Salam N."/>
            <person name="Li J.-L."/>
            <person name="Chen Y.-M."/>
            <person name="Yang Z.-W."/>
            <person name="Zhang L.-Y."/>
            <person name="Han M.-X."/>
            <person name="Xiao M."/>
            <person name="Li W.-J."/>
        </authorList>
    </citation>
    <scope>NUCLEOTIDE SEQUENCE [LARGE SCALE GENOMIC DNA]</scope>
    <source>
        <strain evidence="5">KCTC 52945</strain>
    </source>
</reference>
<keyword evidence="5" id="KW-1185">Reference proteome</keyword>
<dbReference type="PANTHER" id="PTHR43352">
    <property type="entry name" value="ACETYL-COA SYNTHETASE"/>
    <property type="match status" value="1"/>
</dbReference>
<dbReference type="InterPro" id="IPR025110">
    <property type="entry name" value="AMP-bd_C"/>
</dbReference>
<evidence type="ECO:0000259" key="2">
    <source>
        <dbReference type="Pfam" id="PF00501"/>
    </source>
</evidence>
<gene>
    <name evidence="4" type="ORF">DK847_09855</name>
</gene>
<dbReference type="SUPFAM" id="SSF56801">
    <property type="entry name" value="Acetyl-CoA synthetase-like"/>
    <property type="match status" value="1"/>
</dbReference>
<organism evidence="4 5">
    <name type="scientific">Aestuariivirga litoralis</name>
    <dbReference type="NCBI Taxonomy" id="2650924"/>
    <lineage>
        <taxon>Bacteria</taxon>
        <taxon>Pseudomonadati</taxon>
        <taxon>Pseudomonadota</taxon>
        <taxon>Alphaproteobacteria</taxon>
        <taxon>Hyphomicrobiales</taxon>
        <taxon>Aestuariivirgaceae</taxon>
        <taxon>Aestuariivirga</taxon>
    </lineage>
</organism>
<feature type="domain" description="AMP-dependent synthetase/ligase" evidence="2">
    <location>
        <begin position="21"/>
        <end position="351"/>
    </location>
</feature>
<dbReference type="Pfam" id="PF00501">
    <property type="entry name" value="AMP-binding"/>
    <property type="match status" value="1"/>
</dbReference>
<protein>
    <submittedName>
        <fullName evidence="4">AMP-dependent synthetase</fullName>
    </submittedName>
</protein>
<dbReference type="InterPro" id="IPR020845">
    <property type="entry name" value="AMP-binding_CS"/>
</dbReference>
<accession>A0A2W2B9K3</accession>
<dbReference type="InterPro" id="IPR000873">
    <property type="entry name" value="AMP-dep_synth/lig_dom"/>
</dbReference>
<dbReference type="AlphaFoldDB" id="A0A2W2B9K3"/>
<evidence type="ECO:0000313" key="4">
    <source>
        <dbReference type="EMBL" id="PZF76768.1"/>
    </source>
</evidence>
<dbReference type="Gene3D" id="3.30.300.30">
    <property type="match status" value="1"/>
</dbReference>
<dbReference type="InterPro" id="IPR042099">
    <property type="entry name" value="ANL_N_sf"/>
</dbReference>
<evidence type="ECO:0000259" key="3">
    <source>
        <dbReference type="Pfam" id="PF13193"/>
    </source>
</evidence>
<sequence>MSFTGAPPPERLNLARYCLADKAAEKTALIVAGEETRRWSYGALEDLVLRMAAGLCKLGLEPGQRLFIRMGNSLDYALVFLAANAAGAIPIAASPMLTPTEVAALLRFSGARFIAWDGLLALPALEDITLLAPDDIARLKTAAPGGYADTASDDPGYMIFTSGTSGTPKGVLHAQRAIWGRRPMYRGWYGIGPSDVMLHTGAFNWTYTLGTGLFDPFANGCTSVVYTGTKDDAVWERLIAEHGVTIMASVPGIYRHLLRAGFRPAPTLRHGLTAGEALARPILDGWREQTGTELYEALGMSEISTYISSSPTVPVRPGSPGKPQEGRAVRVLEDGELAVHRSDPGLFLGYWGEERFAEEWFATGDTAEFDADGYVWCHGRIDDMMNAGGFRVSPLEVEKVLLQHGAIAEAGVREWRVSETASIIAAFLVPREGADVNEEAVMGFVRERLAAYKCPKQIWFVPALPRTANGKLNRKALEKP</sequence>
<comment type="caution">
    <text evidence="4">The sequence shown here is derived from an EMBL/GenBank/DDBJ whole genome shotgun (WGS) entry which is preliminary data.</text>
</comment>
<dbReference type="Proteomes" id="UP000248795">
    <property type="component" value="Unassembled WGS sequence"/>
</dbReference>
<proteinExistence type="predicted"/>
<evidence type="ECO:0000256" key="1">
    <source>
        <dbReference type="ARBA" id="ARBA00022598"/>
    </source>
</evidence>
<dbReference type="EMBL" id="QKVK01000004">
    <property type="protein sequence ID" value="PZF76768.1"/>
    <property type="molecule type" value="Genomic_DNA"/>
</dbReference>
<dbReference type="RefSeq" id="WP_111198222.1">
    <property type="nucleotide sequence ID" value="NZ_QKVK01000004.1"/>
</dbReference>
<dbReference type="PANTHER" id="PTHR43352:SF1">
    <property type="entry name" value="ANTHRANILATE--COA LIGASE"/>
    <property type="match status" value="1"/>
</dbReference>
<dbReference type="Gene3D" id="3.40.50.12780">
    <property type="entry name" value="N-terminal domain of ligase-like"/>
    <property type="match status" value="1"/>
</dbReference>
<evidence type="ECO:0000313" key="5">
    <source>
        <dbReference type="Proteomes" id="UP000248795"/>
    </source>
</evidence>
<dbReference type="GO" id="GO:0016878">
    <property type="term" value="F:acid-thiol ligase activity"/>
    <property type="evidence" value="ECO:0007669"/>
    <property type="project" value="TreeGrafter"/>
</dbReference>
<dbReference type="InterPro" id="IPR045851">
    <property type="entry name" value="AMP-bd_C_sf"/>
</dbReference>
<keyword evidence="1" id="KW-0436">Ligase</keyword>
<feature type="domain" description="AMP-binding enzyme C-terminal" evidence="3">
    <location>
        <begin position="396"/>
        <end position="471"/>
    </location>
</feature>
<dbReference type="PROSITE" id="PS00455">
    <property type="entry name" value="AMP_BINDING"/>
    <property type="match status" value="1"/>
</dbReference>
<dbReference type="GO" id="GO:0044550">
    <property type="term" value="P:secondary metabolite biosynthetic process"/>
    <property type="evidence" value="ECO:0007669"/>
    <property type="project" value="TreeGrafter"/>
</dbReference>
<dbReference type="Pfam" id="PF13193">
    <property type="entry name" value="AMP-binding_C"/>
    <property type="match status" value="1"/>
</dbReference>
<name>A0A2W2B9K3_9HYPH</name>